<keyword evidence="1" id="KW-0723">Serine/threonine-protein kinase</keyword>
<dbReference type="Pfam" id="PF13581">
    <property type="entry name" value="HATPase_c_2"/>
    <property type="match status" value="1"/>
</dbReference>
<keyword evidence="3" id="KW-0067">ATP-binding</keyword>
<dbReference type="RefSeq" id="WP_387722982.1">
    <property type="nucleotide sequence ID" value="NZ_JBIAPI010000009.1"/>
</dbReference>
<feature type="domain" description="Histidine kinase/HSP90-like ATPase" evidence="2">
    <location>
        <begin position="25"/>
        <end position="126"/>
    </location>
</feature>
<keyword evidence="3" id="KW-0547">Nucleotide-binding</keyword>
<keyword evidence="1" id="KW-0808">Transferase</keyword>
<protein>
    <submittedName>
        <fullName evidence="3">ATP-binding protein</fullName>
    </submittedName>
</protein>
<gene>
    <name evidence="3" type="ORF">ACFYV7_30445</name>
</gene>
<sequence>MTTPLVDNLHRDDRGDALDLDLDVITLAQARAQVRELLAALEGELLEDAVQVFDELASNAHRHGQPPRRARISLRRRRLRIEVDDTGPGRPHPRTPDRAGGRGLILIECLATAWATIRHHGHKTVWAEIELDRSDHRA</sequence>
<accession>A0ABW6R227</accession>
<comment type="caution">
    <text evidence="3">The sequence shown here is derived from an EMBL/GenBank/DDBJ whole genome shotgun (WGS) entry which is preliminary data.</text>
</comment>
<dbReference type="InterPro" id="IPR003594">
    <property type="entry name" value="HATPase_dom"/>
</dbReference>
<evidence type="ECO:0000259" key="2">
    <source>
        <dbReference type="Pfam" id="PF13581"/>
    </source>
</evidence>
<dbReference type="SUPFAM" id="SSF55874">
    <property type="entry name" value="ATPase domain of HSP90 chaperone/DNA topoisomerase II/histidine kinase"/>
    <property type="match status" value="1"/>
</dbReference>
<dbReference type="InterPro" id="IPR050267">
    <property type="entry name" value="Anti-sigma-factor_SerPK"/>
</dbReference>
<dbReference type="PANTHER" id="PTHR35526">
    <property type="entry name" value="ANTI-SIGMA-F FACTOR RSBW-RELATED"/>
    <property type="match status" value="1"/>
</dbReference>
<dbReference type="InterPro" id="IPR036890">
    <property type="entry name" value="HATPase_C_sf"/>
</dbReference>
<name>A0ABW6R227_9NOCA</name>
<keyword evidence="4" id="KW-1185">Reference proteome</keyword>
<dbReference type="CDD" id="cd16936">
    <property type="entry name" value="HATPase_RsbW-like"/>
    <property type="match status" value="1"/>
</dbReference>
<dbReference type="Proteomes" id="UP001601948">
    <property type="component" value="Unassembled WGS sequence"/>
</dbReference>
<reference evidence="3 4" key="1">
    <citation type="submission" date="2024-10" db="EMBL/GenBank/DDBJ databases">
        <title>The Natural Products Discovery Center: Release of the First 8490 Sequenced Strains for Exploring Actinobacteria Biosynthetic Diversity.</title>
        <authorList>
            <person name="Kalkreuter E."/>
            <person name="Kautsar S.A."/>
            <person name="Yang D."/>
            <person name="Bader C.D."/>
            <person name="Teijaro C.N."/>
            <person name="Fluegel L."/>
            <person name="Davis C.M."/>
            <person name="Simpson J.R."/>
            <person name="Lauterbach L."/>
            <person name="Steele A.D."/>
            <person name="Gui C."/>
            <person name="Meng S."/>
            <person name="Li G."/>
            <person name="Viehrig K."/>
            <person name="Ye F."/>
            <person name="Su P."/>
            <person name="Kiefer A.F."/>
            <person name="Nichols A."/>
            <person name="Cepeda A.J."/>
            <person name="Yan W."/>
            <person name="Fan B."/>
            <person name="Jiang Y."/>
            <person name="Adhikari A."/>
            <person name="Zheng C.-J."/>
            <person name="Schuster L."/>
            <person name="Cowan T.M."/>
            <person name="Smanski M.J."/>
            <person name="Chevrette M.G."/>
            <person name="De Carvalho L.P.S."/>
            <person name="Shen B."/>
        </authorList>
    </citation>
    <scope>NUCLEOTIDE SEQUENCE [LARGE SCALE GENOMIC DNA]</scope>
    <source>
        <strain evidence="3 4">NPDC003040</strain>
    </source>
</reference>
<dbReference type="EMBL" id="JBIAPI010000009">
    <property type="protein sequence ID" value="MFF3227152.1"/>
    <property type="molecule type" value="Genomic_DNA"/>
</dbReference>
<dbReference type="Gene3D" id="3.30.565.10">
    <property type="entry name" value="Histidine kinase-like ATPase, C-terminal domain"/>
    <property type="match status" value="1"/>
</dbReference>
<dbReference type="PANTHER" id="PTHR35526:SF3">
    <property type="entry name" value="ANTI-SIGMA-F FACTOR RSBW"/>
    <property type="match status" value="1"/>
</dbReference>
<keyword evidence="1" id="KW-0418">Kinase</keyword>
<proteinExistence type="predicted"/>
<evidence type="ECO:0000313" key="3">
    <source>
        <dbReference type="EMBL" id="MFF3227152.1"/>
    </source>
</evidence>
<evidence type="ECO:0000313" key="4">
    <source>
        <dbReference type="Proteomes" id="UP001601948"/>
    </source>
</evidence>
<evidence type="ECO:0000256" key="1">
    <source>
        <dbReference type="ARBA" id="ARBA00022527"/>
    </source>
</evidence>
<dbReference type="GO" id="GO:0005524">
    <property type="term" value="F:ATP binding"/>
    <property type="evidence" value="ECO:0007669"/>
    <property type="project" value="UniProtKB-KW"/>
</dbReference>
<organism evidence="3 4">
    <name type="scientific">Nocardia suismassiliense</name>
    <dbReference type="NCBI Taxonomy" id="2077092"/>
    <lineage>
        <taxon>Bacteria</taxon>
        <taxon>Bacillati</taxon>
        <taxon>Actinomycetota</taxon>
        <taxon>Actinomycetes</taxon>
        <taxon>Mycobacteriales</taxon>
        <taxon>Nocardiaceae</taxon>
        <taxon>Nocardia</taxon>
    </lineage>
</organism>